<gene>
    <name evidence="8" type="ORF">CWD88_33630</name>
    <name evidence="7" type="ORF">Y036_3204</name>
</gene>
<evidence type="ECO:0000256" key="3">
    <source>
        <dbReference type="ARBA" id="ARBA00022989"/>
    </source>
</evidence>
<dbReference type="GO" id="GO:0008610">
    <property type="term" value="P:lipid biosynthetic process"/>
    <property type="evidence" value="ECO:0007669"/>
    <property type="project" value="InterPro"/>
</dbReference>
<evidence type="ECO:0000256" key="1">
    <source>
        <dbReference type="ARBA" id="ARBA00004370"/>
    </source>
</evidence>
<dbReference type="PANTHER" id="PTHR11863">
    <property type="entry name" value="STEROL DESATURASE"/>
    <property type="match status" value="1"/>
</dbReference>
<evidence type="ECO:0000313" key="8">
    <source>
        <dbReference type="EMBL" id="PJO62004.1"/>
    </source>
</evidence>
<dbReference type="AlphaFoldDB" id="A0A069B2M6"/>
<evidence type="ECO:0000313" key="10">
    <source>
        <dbReference type="Proteomes" id="UP000231878"/>
    </source>
</evidence>
<keyword evidence="2 5" id="KW-0812">Transmembrane</keyword>
<keyword evidence="4 5" id="KW-0472">Membrane</keyword>
<evidence type="ECO:0000313" key="9">
    <source>
        <dbReference type="Proteomes" id="UP000030475"/>
    </source>
</evidence>
<dbReference type="OMA" id="WSDNRNH"/>
<sequence>MLHVIAAALDGFVSDLQTWLYVDIVQPLLFKVGLMDYDEDTYDALYWVIVGALQVVAMYVLLRPLEALRPVERWESRREARVDVIYTLIAKLGIFSLFFFFAMQPLFDSVQAWLRLHGIANVNLDYLWPGVTSRPIVAFAIYLIVLDFAGYWYHRWQHRIGIWWELHAVHHSQRQMSLWCDDRNHLLDDVLQACFFAAIALVIGVSPSQFVVLTAVTNFMQSVQHANARLPFGRLAERLVVSPTFHRRHHAVGYGHEGTKYGCNFGVLFPWWDMLFRTASWNRTPEPTGIREQYEGVSYGDGFWAQHWLAFVRIARRLAPGKRRDVASA</sequence>
<dbReference type="EMBL" id="PHRB01000056">
    <property type="protein sequence ID" value="PJO62004.1"/>
    <property type="molecule type" value="Genomic_DNA"/>
</dbReference>
<name>A0A069B2M6_BURPE</name>
<feature type="transmembrane region" description="Helical" evidence="5">
    <location>
        <begin position="83"/>
        <end position="103"/>
    </location>
</feature>
<dbReference type="Proteomes" id="UP000231878">
    <property type="component" value="Unassembled WGS sequence"/>
</dbReference>
<dbReference type="Pfam" id="PF04116">
    <property type="entry name" value="FA_hydroxylase"/>
    <property type="match status" value="1"/>
</dbReference>
<dbReference type="GO" id="GO:0005506">
    <property type="term" value="F:iron ion binding"/>
    <property type="evidence" value="ECO:0007669"/>
    <property type="project" value="InterPro"/>
</dbReference>
<evidence type="ECO:0000256" key="4">
    <source>
        <dbReference type="ARBA" id="ARBA00023136"/>
    </source>
</evidence>
<comment type="caution">
    <text evidence="7">The sequence shown here is derived from an EMBL/GenBank/DDBJ whole genome shotgun (WGS) entry which is preliminary data.</text>
</comment>
<dbReference type="OrthoDB" id="9770329at2"/>
<keyword evidence="3 5" id="KW-1133">Transmembrane helix</keyword>
<evidence type="ECO:0000259" key="6">
    <source>
        <dbReference type="Pfam" id="PF04116"/>
    </source>
</evidence>
<dbReference type="RefSeq" id="WP_004524705.1">
    <property type="nucleotide sequence ID" value="NZ_AP028071.1"/>
</dbReference>
<reference evidence="7 9" key="1">
    <citation type="submission" date="2014-08" db="EMBL/GenBank/DDBJ databases">
        <authorList>
            <person name="Bunnell A."/>
            <person name="Chain P.S."/>
            <person name="Chertkov O."/>
            <person name="Currie B.J."/>
            <person name="Daligault H.E."/>
            <person name="Davenport K.W."/>
            <person name="Davis C."/>
            <person name="Gleasner C.D."/>
            <person name="Johnson S.L."/>
            <person name="Kaestli M."/>
            <person name="Koren S."/>
            <person name="Kunde Y.A."/>
            <person name="Mayo M."/>
            <person name="McMurry K.K."/>
            <person name="Price E.P."/>
            <person name="Reitenga K.G."/>
            <person name="Robison R."/>
            <person name="Rosovitz M.J."/>
            <person name="Sarovich D.S."/>
            <person name="Teshima H."/>
        </authorList>
    </citation>
    <scope>NUCLEOTIDE SEQUENCE [LARGE SCALE GENOMIC DNA]</scope>
    <source>
        <strain evidence="7 9">MSHR44</strain>
    </source>
</reference>
<dbReference type="GO" id="GO:0016491">
    <property type="term" value="F:oxidoreductase activity"/>
    <property type="evidence" value="ECO:0007669"/>
    <property type="project" value="InterPro"/>
</dbReference>
<evidence type="ECO:0000256" key="5">
    <source>
        <dbReference type="SAM" id="Phobius"/>
    </source>
</evidence>
<feature type="transmembrane region" description="Helical" evidence="5">
    <location>
        <begin position="136"/>
        <end position="153"/>
    </location>
</feature>
<organism evidence="7 9">
    <name type="scientific">Burkholderia pseudomallei</name>
    <name type="common">Pseudomonas pseudomallei</name>
    <dbReference type="NCBI Taxonomy" id="28450"/>
    <lineage>
        <taxon>Bacteria</taxon>
        <taxon>Pseudomonadati</taxon>
        <taxon>Pseudomonadota</taxon>
        <taxon>Betaproteobacteria</taxon>
        <taxon>Burkholderiales</taxon>
        <taxon>Burkholderiaceae</taxon>
        <taxon>Burkholderia</taxon>
        <taxon>pseudomallei group</taxon>
    </lineage>
</organism>
<evidence type="ECO:0000313" key="7">
    <source>
        <dbReference type="EMBL" id="KGX05387.1"/>
    </source>
</evidence>
<dbReference type="GeneID" id="93060881"/>
<dbReference type="InterPro" id="IPR006694">
    <property type="entry name" value="Fatty_acid_hydroxylase"/>
</dbReference>
<dbReference type="Proteomes" id="UP000030475">
    <property type="component" value="Unassembled WGS sequence"/>
</dbReference>
<comment type="subcellular location">
    <subcellularLocation>
        <location evidence="1">Membrane</location>
    </subcellularLocation>
</comment>
<proteinExistence type="predicted"/>
<feature type="transmembrane region" description="Helical" evidence="5">
    <location>
        <begin position="44"/>
        <end position="62"/>
    </location>
</feature>
<dbReference type="GO" id="GO:0016020">
    <property type="term" value="C:membrane"/>
    <property type="evidence" value="ECO:0007669"/>
    <property type="project" value="UniProtKB-SubCell"/>
</dbReference>
<feature type="transmembrane region" description="Helical" evidence="5">
    <location>
        <begin position="193"/>
        <end position="216"/>
    </location>
</feature>
<protein>
    <submittedName>
        <fullName evidence="7 8">Fatty acid hydroxylase</fullName>
    </submittedName>
</protein>
<dbReference type="EMBL" id="JQIM01000010">
    <property type="protein sequence ID" value="KGX05387.1"/>
    <property type="molecule type" value="Genomic_DNA"/>
</dbReference>
<dbReference type="eggNOG" id="COG3000">
    <property type="taxonomic scope" value="Bacteria"/>
</dbReference>
<accession>A0A069B2M6</accession>
<dbReference type="KEGG" id="but:X994_114"/>
<reference evidence="8 10" key="2">
    <citation type="submission" date="2017-11" db="EMBL/GenBank/DDBJ databases">
        <title>Molecular characterization of Burkholderia pseudomallei and closely related isolates from Vietnam.</title>
        <authorList>
            <person name="Ustinov D.V."/>
            <person name="Antonov A.S."/>
            <person name="Avdusheva E.F."/>
            <person name="Shpak I.M."/>
            <person name="Zakharova I.B."/>
            <person name="Thi L.A."/>
            <person name="Teteryatnikova N."/>
            <person name="Lopasteyskaya Y.A."/>
            <person name="Kuzyutina J.A."/>
            <person name="Ngo T.N."/>
            <person name="Victorov D.V."/>
        </authorList>
    </citation>
    <scope>NUCLEOTIDE SEQUENCE [LARGE SCALE GENOMIC DNA]</scope>
    <source>
        <strain evidence="8 10">V1512</strain>
    </source>
</reference>
<dbReference type="InterPro" id="IPR050307">
    <property type="entry name" value="Sterol_Desaturase_Related"/>
</dbReference>
<evidence type="ECO:0000256" key="2">
    <source>
        <dbReference type="ARBA" id="ARBA00022692"/>
    </source>
</evidence>
<feature type="domain" description="Fatty acid hydroxylase" evidence="6">
    <location>
        <begin position="139"/>
        <end position="278"/>
    </location>
</feature>